<keyword evidence="1" id="KW-0812">Transmembrane</keyword>
<dbReference type="Proteomes" id="UP000613266">
    <property type="component" value="Unassembled WGS sequence"/>
</dbReference>
<organism evidence="3 4">
    <name type="scientific">Inhella proteolytica</name>
    <dbReference type="NCBI Taxonomy" id="2795029"/>
    <lineage>
        <taxon>Bacteria</taxon>
        <taxon>Pseudomonadati</taxon>
        <taxon>Pseudomonadota</taxon>
        <taxon>Betaproteobacteria</taxon>
        <taxon>Burkholderiales</taxon>
        <taxon>Sphaerotilaceae</taxon>
        <taxon>Inhella</taxon>
    </lineage>
</organism>
<gene>
    <name evidence="3" type="ORF">I7X39_17790</name>
</gene>
<comment type="caution">
    <text evidence="3">The sequence shown here is derived from an EMBL/GenBank/DDBJ whole genome shotgun (WGS) entry which is preliminary data.</text>
</comment>
<reference evidence="3" key="1">
    <citation type="submission" date="2020-12" db="EMBL/GenBank/DDBJ databases">
        <title>The genome sequence of Inhella sp. 1Y17.</title>
        <authorList>
            <person name="Liu Y."/>
        </authorList>
    </citation>
    <scope>NUCLEOTIDE SEQUENCE</scope>
    <source>
        <strain evidence="3">1Y17</strain>
    </source>
</reference>
<dbReference type="PANTHER" id="PTHR34978:SF3">
    <property type="entry name" value="SLR0241 PROTEIN"/>
    <property type="match status" value="1"/>
</dbReference>
<dbReference type="EMBL" id="JAEDAK010000014">
    <property type="protein sequence ID" value="MBH9578746.1"/>
    <property type="molecule type" value="Genomic_DNA"/>
</dbReference>
<keyword evidence="4" id="KW-1185">Reference proteome</keyword>
<sequence length="513" mass="56182">MSEALLLQQSLLLSGTVVALLLLRPLLKRLGGAPALYLGWMAVPLVLLSPALPRPAATALPLAYTVQLGGWSAAAATAPAGAAIPTALPWLSLWALGAFALALLLAGRQWQFQRQVRRRRLPAGHSPAWVGLLKPRLLLPSDFRARFSPEERCLIRAHERVHAQRQDNLWNLLAALLWLLHWFNPLAWWALRRFRADQELAADAAVLRAQPEQTGRYLRTLAKAQPGAATPLAISPFAPHPLIERITMLQSLSRRVARPWLAVLSCLALLGSAWALTPPAAPASGPAGQNLTYAVSSYVSDRLVDVQRVELGSPGQASVRLSSFKQKDLLVTLSGQAQQADRSQRVHAYLNLGFPRVTMSEAEGLISVGKPLQIAVDEPELRQQRAVVTIDRVEPGQGGLSTPVDPDQSGAVELELRAFVDGQSIDTVHTRGDLGQDTRIELGRDGPLPIAGKLRMQARLPAYLDLRFELQVGGRNLQPRLMVPNGELATLEFNSETDRRVVRLEVRPRRIMP</sequence>
<feature type="transmembrane region" description="Helical" evidence="1">
    <location>
        <begin position="35"/>
        <end position="52"/>
    </location>
</feature>
<proteinExistence type="predicted"/>
<name>A0A931NHY5_9BURK</name>
<feature type="domain" description="Peptidase M56" evidence="2">
    <location>
        <begin position="6"/>
        <end position="249"/>
    </location>
</feature>
<dbReference type="CDD" id="cd07341">
    <property type="entry name" value="M56_BlaR1_MecR1_like"/>
    <property type="match status" value="1"/>
</dbReference>
<accession>A0A931NHY5</accession>
<evidence type="ECO:0000313" key="4">
    <source>
        <dbReference type="Proteomes" id="UP000613266"/>
    </source>
</evidence>
<dbReference type="AlphaFoldDB" id="A0A931NHY5"/>
<feature type="transmembrane region" description="Helical" evidence="1">
    <location>
        <begin position="90"/>
        <end position="110"/>
    </location>
</feature>
<feature type="transmembrane region" description="Helical" evidence="1">
    <location>
        <begin position="169"/>
        <end position="191"/>
    </location>
</feature>
<dbReference type="InterPro" id="IPR052173">
    <property type="entry name" value="Beta-lactam_resp_regulator"/>
</dbReference>
<keyword evidence="1" id="KW-1133">Transmembrane helix</keyword>
<dbReference type="PANTHER" id="PTHR34978">
    <property type="entry name" value="POSSIBLE SENSOR-TRANSDUCER PROTEIN BLAR"/>
    <property type="match status" value="1"/>
</dbReference>
<dbReference type="RefSeq" id="WP_198112512.1">
    <property type="nucleotide sequence ID" value="NZ_JAEDAK010000014.1"/>
</dbReference>
<evidence type="ECO:0000259" key="2">
    <source>
        <dbReference type="Pfam" id="PF05569"/>
    </source>
</evidence>
<protein>
    <recommendedName>
        <fullName evidence="2">Peptidase M56 domain-containing protein</fullName>
    </recommendedName>
</protein>
<evidence type="ECO:0000256" key="1">
    <source>
        <dbReference type="SAM" id="Phobius"/>
    </source>
</evidence>
<dbReference type="Pfam" id="PF05569">
    <property type="entry name" value="Peptidase_M56"/>
    <property type="match status" value="1"/>
</dbReference>
<evidence type="ECO:0000313" key="3">
    <source>
        <dbReference type="EMBL" id="MBH9578746.1"/>
    </source>
</evidence>
<keyword evidence="1" id="KW-0472">Membrane</keyword>
<dbReference type="InterPro" id="IPR008756">
    <property type="entry name" value="Peptidase_M56"/>
</dbReference>